<evidence type="ECO:0008006" key="11">
    <source>
        <dbReference type="Google" id="ProtNLM"/>
    </source>
</evidence>
<gene>
    <name evidence="9" type="ORF">GGR88_002512</name>
</gene>
<feature type="transmembrane region" description="Helical" evidence="8">
    <location>
        <begin position="315"/>
        <end position="331"/>
    </location>
</feature>
<comment type="subcellular location">
    <subcellularLocation>
        <location evidence="1">Cell membrane</location>
        <topology evidence="1">Multi-pass membrane protein</topology>
    </subcellularLocation>
</comment>
<evidence type="ECO:0000256" key="6">
    <source>
        <dbReference type="ARBA" id="ARBA00023136"/>
    </source>
</evidence>
<keyword evidence="10" id="KW-1185">Reference proteome</keyword>
<comment type="caution">
    <text evidence="9">The sequence shown here is derived from an EMBL/GenBank/DDBJ whole genome shotgun (WGS) entry which is preliminary data.</text>
</comment>
<keyword evidence="4 8" id="KW-0812">Transmembrane</keyword>
<dbReference type="Proteomes" id="UP000734218">
    <property type="component" value="Unassembled WGS sequence"/>
</dbReference>
<reference evidence="9 10" key="1">
    <citation type="submission" date="2020-03" db="EMBL/GenBank/DDBJ databases">
        <title>Genomic Encyclopedia of Type Strains, Phase IV (KMG-IV): sequencing the most valuable type-strain genomes for metagenomic binning, comparative biology and taxonomic classification.</title>
        <authorList>
            <person name="Goeker M."/>
        </authorList>
    </citation>
    <scope>NUCLEOTIDE SEQUENCE [LARGE SCALE GENOMIC DNA]</scope>
    <source>
        <strain evidence="9 10">DSM 27651</strain>
    </source>
</reference>
<feature type="transmembrane region" description="Helical" evidence="8">
    <location>
        <begin position="21"/>
        <end position="41"/>
    </location>
</feature>
<feature type="transmembrane region" description="Helical" evidence="8">
    <location>
        <begin position="221"/>
        <end position="241"/>
    </location>
</feature>
<evidence type="ECO:0000256" key="8">
    <source>
        <dbReference type="SAM" id="Phobius"/>
    </source>
</evidence>
<evidence type="ECO:0000313" key="9">
    <source>
        <dbReference type="EMBL" id="NJC34998.1"/>
    </source>
</evidence>
<dbReference type="EMBL" id="JAATJE010000002">
    <property type="protein sequence ID" value="NJC34998.1"/>
    <property type="molecule type" value="Genomic_DNA"/>
</dbReference>
<evidence type="ECO:0000256" key="5">
    <source>
        <dbReference type="ARBA" id="ARBA00022989"/>
    </source>
</evidence>
<protein>
    <recommendedName>
        <fullName evidence="11">DUF2029 domain-containing protein</fullName>
    </recommendedName>
</protein>
<dbReference type="Pfam" id="PF09594">
    <property type="entry name" value="GT87"/>
    <property type="match status" value="1"/>
</dbReference>
<keyword evidence="5 8" id="KW-1133">Transmembrane helix</keyword>
<feature type="transmembrane region" description="Helical" evidence="8">
    <location>
        <begin position="358"/>
        <end position="384"/>
    </location>
</feature>
<keyword evidence="2" id="KW-1003">Cell membrane</keyword>
<evidence type="ECO:0000256" key="4">
    <source>
        <dbReference type="ARBA" id="ARBA00022692"/>
    </source>
</evidence>
<evidence type="ECO:0000313" key="10">
    <source>
        <dbReference type="Proteomes" id="UP000734218"/>
    </source>
</evidence>
<evidence type="ECO:0000256" key="3">
    <source>
        <dbReference type="ARBA" id="ARBA00022679"/>
    </source>
</evidence>
<feature type="transmembrane region" description="Helical" evidence="8">
    <location>
        <begin position="189"/>
        <end position="214"/>
    </location>
</feature>
<keyword evidence="3" id="KW-0808">Transferase</keyword>
<feature type="transmembrane region" description="Helical" evidence="8">
    <location>
        <begin position="150"/>
        <end position="183"/>
    </location>
</feature>
<comment type="similarity">
    <text evidence="7">Belongs to the glycosyltransferase 87 family.</text>
</comment>
<evidence type="ECO:0000256" key="1">
    <source>
        <dbReference type="ARBA" id="ARBA00004651"/>
    </source>
</evidence>
<accession>A0ABX0XNP2</accession>
<feature type="transmembrane region" description="Helical" evidence="8">
    <location>
        <begin position="117"/>
        <end position="138"/>
    </location>
</feature>
<feature type="transmembrane region" description="Helical" evidence="8">
    <location>
        <begin position="276"/>
        <end position="303"/>
    </location>
</feature>
<keyword evidence="6 8" id="KW-0472">Membrane</keyword>
<organism evidence="9 10">
    <name type="scientific">Sphingomonas jejuensis</name>
    <dbReference type="NCBI Taxonomy" id="904715"/>
    <lineage>
        <taxon>Bacteria</taxon>
        <taxon>Pseudomonadati</taxon>
        <taxon>Pseudomonadota</taxon>
        <taxon>Alphaproteobacteria</taxon>
        <taxon>Sphingomonadales</taxon>
        <taxon>Sphingomonadaceae</taxon>
        <taxon>Sphingomonas</taxon>
    </lineage>
</organism>
<evidence type="ECO:0000256" key="2">
    <source>
        <dbReference type="ARBA" id="ARBA00022475"/>
    </source>
</evidence>
<name>A0ABX0XNP2_9SPHN</name>
<evidence type="ECO:0000256" key="7">
    <source>
        <dbReference type="ARBA" id="ARBA00024033"/>
    </source>
</evidence>
<sequence length="428" mass="46079">MLMKDGRATIKRPALADTRRPLYQPALWMVGNLLVVILIVLDLTVFDGGRIMNGAFAGRDFINVWTAGKLILSGQADVIYDLGRYHAAQQSFFGPIGPHNYSYLPATLILTVPFALLPYPLALIIWLITTGALFLWAAKPWWTSASQLPLTLLLALPAATMNIWAGHYGFLFGGLLLCGWRALEANRPVLAGVLFGLLIIKPHLAILVPVVLLLRRAWTPIASAAAAVFALIGTSILLFGLDPWREYLFVTSATQATMIDGRGQLYGLMATSPASAIFLIGAGGVAAWIGQVLFGAFGFCLVVHAAIRGATLRDLALLASPATFLILPYAFNYDLVVPCFAAACALVDPRLRPSDERLAMLGFCAAQLGMVLALIGAPLMPLFLAGLSWTRYRLAVCETGSSPDASRRPSSLNRSALSLMKPAASRWS</sequence>
<proteinExistence type="inferred from homology"/>
<dbReference type="InterPro" id="IPR018584">
    <property type="entry name" value="GT87"/>
</dbReference>
<dbReference type="RefSeq" id="WP_167955492.1">
    <property type="nucleotide sequence ID" value="NZ_JAATJE010000002.1"/>
</dbReference>